<evidence type="ECO:0000259" key="5">
    <source>
        <dbReference type="PROSITE" id="PS50090"/>
    </source>
</evidence>
<accession>A0AAN9UW59</accession>
<comment type="subcellular location">
    <subcellularLocation>
        <location evidence="1">Nucleus</location>
    </subcellularLocation>
</comment>
<evidence type="ECO:0000256" key="2">
    <source>
        <dbReference type="ARBA" id="ARBA00023125"/>
    </source>
</evidence>
<keyword evidence="2" id="KW-0238">DNA-binding</keyword>
<evidence type="ECO:0000256" key="1">
    <source>
        <dbReference type="ARBA" id="ARBA00004123"/>
    </source>
</evidence>
<feature type="compositionally biased region" description="Acidic residues" evidence="4">
    <location>
        <begin position="139"/>
        <end position="150"/>
    </location>
</feature>
<feature type="compositionally biased region" description="Basic residues" evidence="4">
    <location>
        <begin position="109"/>
        <end position="126"/>
    </location>
</feature>
<dbReference type="InterPro" id="IPR017930">
    <property type="entry name" value="Myb_dom"/>
</dbReference>
<keyword evidence="8" id="KW-1185">Reference proteome</keyword>
<feature type="compositionally biased region" description="Acidic residues" evidence="4">
    <location>
        <begin position="238"/>
        <end position="251"/>
    </location>
</feature>
<feature type="compositionally biased region" description="Basic and acidic residues" evidence="4">
    <location>
        <begin position="281"/>
        <end position="303"/>
    </location>
</feature>
<feature type="compositionally biased region" description="Basic and acidic residues" evidence="4">
    <location>
        <begin position="457"/>
        <end position="466"/>
    </location>
</feature>
<feature type="compositionally biased region" description="Polar residues" evidence="4">
    <location>
        <begin position="180"/>
        <end position="193"/>
    </location>
</feature>
<organism evidence="7 8">
    <name type="scientific">Diatrype stigma</name>
    <dbReference type="NCBI Taxonomy" id="117547"/>
    <lineage>
        <taxon>Eukaryota</taxon>
        <taxon>Fungi</taxon>
        <taxon>Dikarya</taxon>
        <taxon>Ascomycota</taxon>
        <taxon>Pezizomycotina</taxon>
        <taxon>Sordariomycetes</taxon>
        <taxon>Xylariomycetidae</taxon>
        <taxon>Xylariales</taxon>
        <taxon>Diatrypaceae</taxon>
        <taxon>Diatrype</taxon>
    </lineage>
</organism>
<feature type="domain" description="Myb-like" evidence="5">
    <location>
        <begin position="591"/>
        <end position="663"/>
    </location>
</feature>
<dbReference type="SMART" id="SM00717">
    <property type="entry name" value="SANT"/>
    <property type="match status" value="2"/>
</dbReference>
<dbReference type="PROSITE" id="PS51294">
    <property type="entry name" value="HTH_MYB"/>
    <property type="match status" value="1"/>
</dbReference>
<feature type="compositionally biased region" description="Polar residues" evidence="4">
    <location>
        <begin position="804"/>
        <end position="813"/>
    </location>
</feature>
<dbReference type="InterPro" id="IPR009057">
    <property type="entry name" value="Homeodomain-like_sf"/>
</dbReference>
<feature type="compositionally biased region" description="Polar residues" evidence="4">
    <location>
        <begin position="827"/>
        <end position="841"/>
    </location>
</feature>
<dbReference type="Proteomes" id="UP001320420">
    <property type="component" value="Unassembled WGS sequence"/>
</dbReference>
<evidence type="ECO:0000256" key="3">
    <source>
        <dbReference type="ARBA" id="ARBA00023242"/>
    </source>
</evidence>
<dbReference type="InterPro" id="IPR001005">
    <property type="entry name" value="SANT/Myb"/>
</dbReference>
<dbReference type="CDD" id="cd00167">
    <property type="entry name" value="SANT"/>
    <property type="match status" value="2"/>
</dbReference>
<comment type="caution">
    <text evidence="7">The sequence shown here is derived from an EMBL/GenBank/DDBJ whole genome shotgun (WGS) entry which is preliminary data.</text>
</comment>
<feature type="compositionally biased region" description="Basic and acidic residues" evidence="4">
    <location>
        <begin position="55"/>
        <end position="69"/>
    </location>
</feature>
<dbReference type="Pfam" id="PF13921">
    <property type="entry name" value="Myb_DNA-bind_6"/>
    <property type="match status" value="1"/>
</dbReference>
<feature type="region of interest" description="Disordered" evidence="4">
    <location>
        <begin position="861"/>
        <end position="955"/>
    </location>
</feature>
<dbReference type="GO" id="GO:0000976">
    <property type="term" value="F:transcription cis-regulatory region binding"/>
    <property type="evidence" value="ECO:0007669"/>
    <property type="project" value="TreeGrafter"/>
</dbReference>
<evidence type="ECO:0000256" key="4">
    <source>
        <dbReference type="SAM" id="MobiDB-lite"/>
    </source>
</evidence>
<evidence type="ECO:0000259" key="6">
    <source>
        <dbReference type="PROSITE" id="PS51294"/>
    </source>
</evidence>
<dbReference type="PROSITE" id="PS50090">
    <property type="entry name" value="MYB_LIKE"/>
    <property type="match status" value="2"/>
</dbReference>
<evidence type="ECO:0008006" key="9">
    <source>
        <dbReference type="Google" id="ProtNLM"/>
    </source>
</evidence>
<gene>
    <name evidence="7" type="ORF">SLS62_003620</name>
</gene>
<evidence type="ECO:0000313" key="7">
    <source>
        <dbReference type="EMBL" id="KAK7754327.1"/>
    </source>
</evidence>
<dbReference type="AlphaFoldDB" id="A0AAN9UW59"/>
<feature type="domain" description="HTH myb-type" evidence="6">
    <location>
        <begin position="539"/>
        <end position="592"/>
    </location>
</feature>
<reference evidence="7 8" key="1">
    <citation type="submission" date="2024-02" db="EMBL/GenBank/DDBJ databases">
        <title>De novo assembly and annotation of 12 fungi associated with fruit tree decline syndrome in Ontario, Canada.</title>
        <authorList>
            <person name="Sulman M."/>
            <person name="Ellouze W."/>
            <person name="Ilyukhin E."/>
        </authorList>
    </citation>
    <scope>NUCLEOTIDE SEQUENCE [LARGE SCALE GENOMIC DNA]</scope>
    <source>
        <strain evidence="7 8">M11/M66-122</strain>
    </source>
</reference>
<dbReference type="SUPFAM" id="SSF46689">
    <property type="entry name" value="Homeodomain-like"/>
    <property type="match status" value="2"/>
</dbReference>
<feature type="region of interest" description="Disordered" evidence="4">
    <location>
        <begin position="1"/>
        <end position="466"/>
    </location>
</feature>
<proteinExistence type="predicted"/>
<name>A0AAN9UW59_9PEZI</name>
<feature type="compositionally biased region" description="Basic residues" evidence="4">
    <location>
        <begin position="401"/>
        <end position="410"/>
    </location>
</feature>
<feature type="domain" description="Myb-like" evidence="5">
    <location>
        <begin position="539"/>
        <end position="588"/>
    </location>
</feature>
<keyword evidence="3" id="KW-0539">Nucleus</keyword>
<protein>
    <recommendedName>
        <fullName evidence="9">Myb-like domain-containing protein</fullName>
    </recommendedName>
</protein>
<dbReference type="InterPro" id="IPR051651">
    <property type="entry name" value="DMTF1_DNA-bind_reg"/>
</dbReference>
<feature type="compositionally biased region" description="Basic and acidic residues" evidence="4">
    <location>
        <begin position="252"/>
        <end position="262"/>
    </location>
</feature>
<dbReference type="PANTHER" id="PTHR46380:SF2">
    <property type="entry name" value="CYCLIN-D-BINDING MYB-LIKE TRANSCRIPTION FACTOR 1"/>
    <property type="match status" value="1"/>
</dbReference>
<dbReference type="GO" id="GO:0005634">
    <property type="term" value="C:nucleus"/>
    <property type="evidence" value="ECO:0007669"/>
    <property type="project" value="UniProtKB-SubCell"/>
</dbReference>
<feature type="compositionally biased region" description="Basic residues" evidence="4">
    <location>
        <begin position="915"/>
        <end position="926"/>
    </location>
</feature>
<evidence type="ECO:0000313" key="8">
    <source>
        <dbReference type="Proteomes" id="UP001320420"/>
    </source>
</evidence>
<sequence>MDVTQMFEADPTYSQYPPIENPEYSLPEYDSIPQTSQAEFEEPKSKKRKRKSKHRDAAQDQTHLDHSYDVETGLDPLSTQADDLAAPASLTNDPVDFIDPALTIGTPSQKRKSKDQGKKGRKKRKQDHGVRSDSQDGLDGIDQEGIDQEDHDYNMDEVMGDVAELVEPTPQLKKGVAADNSPSTENSFGNVAQSLYADHVRSQNPESSPLDFSGDALREQHNDNELSNMDSGIKPDEDFGEDSDVEPAEDNGDMKIDNHSESSEGDVNSPEASASEDSDDGITKYETKSDSSHAPDYSQHSEELGLDGLADTDGNDALDDHGYGSEKALSSVVPDDQIEVPSSVPVQSEELPAADPAPQNKPSSGRRKRAPKSSLQDQAAEENVGSVAESPSPIATAASRQAKRRGRPRKQAQTESHETIAGPSNPAPKETPKQPKITSLLRGGPPASAKHATPAPKSEHSEKGDKMAKGVFSQFELRNIDEAVDRWAKRHNMTDFARNELIHGNPRTVNSTEFWDSVHATCPNRLRQKVINQCRRKYHNFVARGTWTPEQNDELAEMYELHGNKYTVIGKLINRHPEDVRDRVRNYIICGNNMRKNAWSHEEESQLIDIVNEAIEHIKNLQRNGQCSADSRPDDLVDWQLVSEKMNHTRSRLQCINKWKLIRSQLEGKSIDGGDVLSVDELIDKARTEADAMSSRERYKLAKAVLDCGASAESRIPWAKVRAQRIGFTSSGKRLSRPTLMIAWHRLKLTNPDWRTLTIPEVAKQLCAEYKSTETLEYASLESAQLDAERKDMEHKFNKLLKSPGTNKTSNAKTPFHAVNSDDEESGTNQSEDVGSNSDRAGSTDLGFDTDIAKHSLDEALEAEAEDSEPVVKPKKSRNSRNNKVVAKDSKSNDVTPSKKSGKVEGTPANSAKRILARRKANRPKRPQLPAADSDEQSSDTNASDVESIPARRPD</sequence>
<dbReference type="PANTHER" id="PTHR46380">
    <property type="entry name" value="CYCLIN-D-BINDING MYB-LIKE TRANSCRIPTION FACTOR 1"/>
    <property type="match status" value="1"/>
</dbReference>
<dbReference type="GO" id="GO:0003700">
    <property type="term" value="F:DNA-binding transcription factor activity"/>
    <property type="evidence" value="ECO:0007669"/>
    <property type="project" value="TreeGrafter"/>
</dbReference>
<feature type="compositionally biased region" description="Basic residues" evidence="4">
    <location>
        <begin position="45"/>
        <end position="54"/>
    </location>
</feature>
<dbReference type="Gene3D" id="1.10.10.60">
    <property type="entry name" value="Homeodomain-like"/>
    <property type="match status" value="2"/>
</dbReference>
<feature type="region of interest" description="Disordered" evidence="4">
    <location>
        <begin position="800"/>
        <end position="848"/>
    </location>
</feature>
<dbReference type="EMBL" id="JAKJXP020000021">
    <property type="protein sequence ID" value="KAK7754327.1"/>
    <property type="molecule type" value="Genomic_DNA"/>
</dbReference>